<comment type="caution">
    <text evidence="1">The sequence shown here is derived from an EMBL/GenBank/DDBJ whole genome shotgun (WGS) entry which is preliminary data.</text>
</comment>
<evidence type="ECO:0000313" key="1">
    <source>
        <dbReference type="EMBL" id="TDP90527.1"/>
    </source>
</evidence>
<evidence type="ECO:0000313" key="2">
    <source>
        <dbReference type="Proteomes" id="UP000295444"/>
    </source>
</evidence>
<gene>
    <name evidence="1" type="ORF">EV186_11067</name>
</gene>
<protein>
    <submittedName>
        <fullName evidence="1">Uncharacterized protein</fullName>
    </submittedName>
</protein>
<reference evidence="1 2" key="1">
    <citation type="submission" date="2019-03" db="EMBL/GenBank/DDBJ databases">
        <title>Genomic Encyclopedia of Type Strains, Phase IV (KMG-IV): sequencing the most valuable type-strain genomes for metagenomic binning, comparative biology and taxonomic classification.</title>
        <authorList>
            <person name="Goeker M."/>
        </authorList>
    </citation>
    <scope>NUCLEOTIDE SEQUENCE [LARGE SCALE GENOMIC DNA]</scope>
    <source>
        <strain evidence="1 2">DSM 45361</strain>
    </source>
</reference>
<proteinExistence type="predicted"/>
<dbReference type="EMBL" id="SNXZ01000010">
    <property type="protein sequence ID" value="TDP90527.1"/>
    <property type="molecule type" value="Genomic_DNA"/>
</dbReference>
<accession>A0A4R6RVS0</accession>
<keyword evidence="2" id="KW-1185">Reference proteome</keyword>
<organism evidence="1 2">
    <name type="scientific">Labedaea rhizosphaerae</name>
    <dbReference type="NCBI Taxonomy" id="598644"/>
    <lineage>
        <taxon>Bacteria</taxon>
        <taxon>Bacillati</taxon>
        <taxon>Actinomycetota</taxon>
        <taxon>Actinomycetes</taxon>
        <taxon>Pseudonocardiales</taxon>
        <taxon>Pseudonocardiaceae</taxon>
        <taxon>Labedaea</taxon>
    </lineage>
</organism>
<dbReference type="Proteomes" id="UP000295444">
    <property type="component" value="Unassembled WGS sequence"/>
</dbReference>
<name>A0A4R6RVS0_LABRH</name>
<sequence>MKQIIVRGGRPIAPQPFPVRPVVVAPRRDQFGAIVVRQLGGPR</sequence>
<dbReference type="RefSeq" id="WP_279538358.1">
    <property type="nucleotide sequence ID" value="NZ_SNXZ01000010.1"/>
</dbReference>
<dbReference type="AlphaFoldDB" id="A0A4R6RVS0"/>